<gene>
    <name evidence="2" type="ORF">UT14_C0014G0014</name>
</gene>
<sequence length="282" mass="32516">MGWKKKDEIEADLIVIDEGSMVDGTIWGDLVSYGLPIVVVGDHGQLPPIRGDFNLMERPMVKLEKIHRQAEKNPIIKVSMLAREEGKIPFEKFGNGVEKMNKREMDCQERVEELLGNFTTDLLVLCGYNNTRVKLNKFIREGMQFESAEPTVNDRVICLRNNHKVGIYNGMLGIIEGLKSKDDQWFKAEIKMDGEQDSYEGLILKSQFNSQEAMNFSKNRYLTIKGDLFDFGYALTVHKAQGSQAKRVVLFEERFSQMDENMWRRWLYTAVTRAEEELFIVG</sequence>
<evidence type="ECO:0000313" key="2">
    <source>
        <dbReference type="EMBL" id="KKQ91363.1"/>
    </source>
</evidence>
<reference evidence="2 3" key="1">
    <citation type="journal article" date="2015" name="Nature">
        <title>rRNA introns, odd ribosomes, and small enigmatic genomes across a large radiation of phyla.</title>
        <authorList>
            <person name="Brown C.T."/>
            <person name="Hug L.A."/>
            <person name="Thomas B.C."/>
            <person name="Sharon I."/>
            <person name="Castelle C.J."/>
            <person name="Singh A."/>
            <person name="Wilkins M.J."/>
            <person name="Williams K.H."/>
            <person name="Banfield J.F."/>
        </authorList>
    </citation>
    <scope>NUCLEOTIDE SEQUENCE [LARGE SCALE GENOMIC DNA]</scope>
</reference>
<dbReference type="Proteomes" id="UP000033841">
    <property type="component" value="Unassembled WGS sequence"/>
</dbReference>
<feature type="domain" description="UvrD-like helicase C-terminal" evidence="1">
    <location>
        <begin position="232"/>
        <end position="281"/>
    </location>
</feature>
<dbReference type="InterPro" id="IPR027785">
    <property type="entry name" value="UvrD-like_helicase_C"/>
</dbReference>
<accession>A0A0G0LHK9</accession>
<comment type="caution">
    <text evidence="2">The sequence shown here is derived from an EMBL/GenBank/DDBJ whole genome shotgun (WGS) entry which is preliminary data.</text>
</comment>
<evidence type="ECO:0000313" key="3">
    <source>
        <dbReference type="Proteomes" id="UP000033841"/>
    </source>
</evidence>
<dbReference type="Gene3D" id="3.40.50.300">
    <property type="entry name" value="P-loop containing nucleotide triphosphate hydrolases"/>
    <property type="match status" value="2"/>
</dbReference>
<dbReference type="SUPFAM" id="SSF52540">
    <property type="entry name" value="P-loop containing nucleoside triphosphate hydrolases"/>
    <property type="match status" value="1"/>
</dbReference>
<proteinExistence type="predicted"/>
<dbReference type="InterPro" id="IPR050534">
    <property type="entry name" value="Coronavir_polyprotein_1ab"/>
</dbReference>
<dbReference type="PANTHER" id="PTHR43788">
    <property type="entry name" value="DNA2/NAM7 HELICASE FAMILY MEMBER"/>
    <property type="match status" value="1"/>
</dbReference>
<protein>
    <submittedName>
        <fullName evidence="2">Exodeoxyribonuclease V</fullName>
    </submittedName>
</protein>
<dbReference type="Pfam" id="PF13604">
    <property type="entry name" value="AAA_30"/>
    <property type="match status" value="1"/>
</dbReference>
<dbReference type="PATRIC" id="fig|1618489.3.peg.286"/>
<dbReference type="EMBL" id="LBVR01000014">
    <property type="protein sequence ID" value="KKQ91363.1"/>
    <property type="molecule type" value="Genomic_DNA"/>
</dbReference>
<dbReference type="CDD" id="cd18809">
    <property type="entry name" value="SF1_C_RecD"/>
    <property type="match status" value="1"/>
</dbReference>
<dbReference type="AlphaFoldDB" id="A0A0G0LHK9"/>
<dbReference type="Gene3D" id="2.30.30.940">
    <property type="match status" value="1"/>
</dbReference>
<dbReference type="Pfam" id="PF13538">
    <property type="entry name" value="UvrD_C_2"/>
    <property type="match status" value="1"/>
</dbReference>
<dbReference type="InterPro" id="IPR027417">
    <property type="entry name" value="P-loop_NTPase"/>
</dbReference>
<evidence type="ECO:0000259" key="1">
    <source>
        <dbReference type="Pfam" id="PF13538"/>
    </source>
</evidence>
<name>A0A0G0LHK9_9BACT</name>
<organism evidence="2 3">
    <name type="scientific">Candidatus Shapirobacteria bacterium GW2011_GWE1_38_92</name>
    <dbReference type="NCBI Taxonomy" id="1618489"/>
    <lineage>
        <taxon>Bacteria</taxon>
        <taxon>Candidatus Shapironibacteriota</taxon>
    </lineage>
</organism>